<feature type="compositionally biased region" description="Basic and acidic residues" evidence="1">
    <location>
        <begin position="58"/>
        <end position="79"/>
    </location>
</feature>
<protein>
    <submittedName>
        <fullName evidence="2">Uncharacterized protein</fullName>
    </submittedName>
</protein>
<evidence type="ECO:0000256" key="1">
    <source>
        <dbReference type="SAM" id="MobiDB-lite"/>
    </source>
</evidence>
<feature type="region of interest" description="Disordered" evidence="1">
    <location>
        <begin position="44"/>
        <end position="79"/>
    </location>
</feature>
<keyword evidence="3" id="KW-1185">Reference proteome</keyword>
<gene>
    <name evidence="2" type="ORF">EZV62_020863</name>
</gene>
<dbReference type="EMBL" id="VAHF01000009">
    <property type="protein sequence ID" value="TXG55607.1"/>
    <property type="molecule type" value="Genomic_DNA"/>
</dbReference>
<dbReference type="Proteomes" id="UP000323000">
    <property type="component" value="Chromosome 9"/>
</dbReference>
<dbReference type="OrthoDB" id="1476692at2759"/>
<evidence type="ECO:0000313" key="3">
    <source>
        <dbReference type="Proteomes" id="UP000323000"/>
    </source>
</evidence>
<proteinExistence type="predicted"/>
<name>A0A5C7HF63_9ROSI</name>
<reference evidence="3" key="1">
    <citation type="journal article" date="2019" name="Gigascience">
        <title>De novo genome assembly of the endangered Acer yangbiense, a plant species with extremely small populations endemic to Yunnan Province, China.</title>
        <authorList>
            <person name="Yang J."/>
            <person name="Wariss H.M."/>
            <person name="Tao L."/>
            <person name="Zhang R."/>
            <person name="Yun Q."/>
            <person name="Hollingsworth P."/>
            <person name="Dao Z."/>
            <person name="Luo G."/>
            <person name="Guo H."/>
            <person name="Ma Y."/>
            <person name="Sun W."/>
        </authorList>
    </citation>
    <scope>NUCLEOTIDE SEQUENCE [LARGE SCALE GENOMIC DNA]</scope>
    <source>
        <strain evidence="3">cv. Malutang</strain>
    </source>
</reference>
<organism evidence="2 3">
    <name type="scientific">Acer yangbiense</name>
    <dbReference type="NCBI Taxonomy" id="1000413"/>
    <lineage>
        <taxon>Eukaryota</taxon>
        <taxon>Viridiplantae</taxon>
        <taxon>Streptophyta</taxon>
        <taxon>Embryophyta</taxon>
        <taxon>Tracheophyta</taxon>
        <taxon>Spermatophyta</taxon>
        <taxon>Magnoliopsida</taxon>
        <taxon>eudicotyledons</taxon>
        <taxon>Gunneridae</taxon>
        <taxon>Pentapetalae</taxon>
        <taxon>rosids</taxon>
        <taxon>malvids</taxon>
        <taxon>Sapindales</taxon>
        <taxon>Sapindaceae</taxon>
        <taxon>Hippocastanoideae</taxon>
        <taxon>Acereae</taxon>
        <taxon>Acer</taxon>
    </lineage>
</organism>
<dbReference type="AlphaFoldDB" id="A0A5C7HF63"/>
<evidence type="ECO:0000313" key="2">
    <source>
        <dbReference type="EMBL" id="TXG55607.1"/>
    </source>
</evidence>
<accession>A0A5C7HF63</accession>
<comment type="caution">
    <text evidence="2">The sequence shown here is derived from an EMBL/GenBank/DDBJ whole genome shotgun (WGS) entry which is preliminary data.</text>
</comment>
<sequence length="107" mass="12221">MFKGVDDDMGTPSAPLIMEVGAEGKSLEVDPDMERTVNEICKSIESDSFDGNQEEGFADWKPETQKGGEVDERVNNTITREKEEKLPYWQSSSLDNLPYYNTRYNLY</sequence>